<keyword evidence="2" id="KW-1185">Reference proteome</keyword>
<evidence type="ECO:0000313" key="1">
    <source>
        <dbReference type="EMBL" id="KAE8372504.1"/>
    </source>
</evidence>
<accession>A0A5N7ARM1</accession>
<dbReference type="SUPFAM" id="SSF50129">
    <property type="entry name" value="GroES-like"/>
    <property type="match status" value="1"/>
</dbReference>
<sequence>MSIPSTFNAAVLPKKGARHMVISDRSLGSLGPDEVVVRTKAIAINPLDWKIRDTGLFISSFLTSRTVDFVTSHTNIAHTWFDLAYIPIGEDSDELPMPLSNPDMEIATSDARQEHMSIEYWGTNLQESDIGRVSPSRPGVVYYNNTYTAMRVISNSYNLFYSVYCTNEHELFDLTVSVSQYKEKQFPYPMMADS</sequence>
<proteinExistence type="predicted"/>
<reference evidence="1 2" key="1">
    <citation type="submission" date="2019-04" db="EMBL/GenBank/DDBJ databases">
        <title>Friends and foes A comparative genomics studyof 23 Aspergillus species from section Flavi.</title>
        <authorList>
            <consortium name="DOE Joint Genome Institute"/>
            <person name="Kjaerbolling I."/>
            <person name="Vesth T."/>
            <person name="Frisvad J.C."/>
            <person name="Nybo J.L."/>
            <person name="Theobald S."/>
            <person name="Kildgaard S."/>
            <person name="Isbrandt T."/>
            <person name="Kuo A."/>
            <person name="Sato A."/>
            <person name="Lyhne E.K."/>
            <person name="Kogle M.E."/>
            <person name="Wiebenga A."/>
            <person name="Kun R.S."/>
            <person name="Lubbers R.J."/>
            <person name="Makela M.R."/>
            <person name="Barry K."/>
            <person name="Chovatia M."/>
            <person name="Clum A."/>
            <person name="Daum C."/>
            <person name="Haridas S."/>
            <person name="He G."/>
            <person name="LaButti K."/>
            <person name="Lipzen A."/>
            <person name="Mondo S."/>
            <person name="Riley R."/>
            <person name="Salamov A."/>
            <person name="Simmons B.A."/>
            <person name="Magnuson J.K."/>
            <person name="Henrissat B."/>
            <person name="Mortensen U.H."/>
            <person name="Larsen T.O."/>
            <person name="Devries R.P."/>
            <person name="Grigoriev I.V."/>
            <person name="Machida M."/>
            <person name="Baker S.E."/>
            <person name="Andersen M.R."/>
        </authorList>
    </citation>
    <scope>NUCLEOTIDE SEQUENCE [LARGE SCALE GENOMIC DNA]</scope>
    <source>
        <strain evidence="1 2">IBT 29228</strain>
    </source>
</reference>
<organism evidence="1 2">
    <name type="scientific">Aspergillus bertholletiae</name>
    <dbReference type="NCBI Taxonomy" id="1226010"/>
    <lineage>
        <taxon>Eukaryota</taxon>
        <taxon>Fungi</taxon>
        <taxon>Dikarya</taxon>
        <taxon>Ascomycota</taxon>
        <taxon>Pezizomycotina</taxon>
        <taxon>Eurotiomycetes</taxon>
        <taxon>Eurotiomycetidae</taxon>
        <taxon>Eurotiales</taxon>
        <taxon>Aspergillaceae</taxon>
        <taxon>Aspergillus</taxon>
        <taxon>Aspergillus subgen. Circumdati</taxon>
    </lineage>
</organism>
<gene>
    <name evidence="1" type="ORF">BDV26DRAFT_297784</name>
</gene>
<dbReference type="EMBL" id="ML736355">
    <property type="protein sequence ID" value="KAE8372504.1"/>
    <property type="molecule type" value="Genomic_DNA"/>
</dbReference>
<dbReference type="AlphaFoldDB" id="A0A5N7ARM1"/>
<evidence type="ECO:0000313" key="2">
    <source>
        <dbReference type="Proteomes" id="UP000326198"/>
    </source>
</evidence>
<dbReference type="OrthoDB" id="48317at2759"/>
<dbReference type="InterPro" id="IPR017850">
    <property type="entry name" value="Alkaline_phosphatase_core_sf"/>
</dbReference>
<dbReference type="Proteomes" id="UP000326198">
    <property type="component" value="Unassembled WGS sequence"/>
</dbReference>
<name>A0A5N7ARM1_9EURO</name>
<protein>
    <submittedName>
        <fullName evidence="1">Uncharacterized protein</fullName>
    </submittedName>
</protein>
<dbReference type="InterPro" id="IPR011032">
    <property type="entry name" value="GroES-like_sf"/>
</dbReference>
<dbReference type="SUPFAM" id="SSF53649">
    <property type="entry name" value="Alkaline phosphatase-like"/>
    <property type="match status" value="1"/>
</dbReference>
<dbReference type="Gene3D" id="3.90.180.10">
    <property type="entry name" value="Medium-chain alcohol dehydrogenases, catalytic domain"/>
    <property type="match status" value="1"/>
</dbReference>